<dbReference type="PANTHER" id="PTHR43398">
    <property type="entry name" value="DOLICHOL-PHOSPHATE MANNOSYLTRANSFERASE SUBUNIT 1"/>
    <property type="match status" value="1"/>
</dbReference>
<dbReference type="EMBL" id="JARKIF010000005">
    <property type="protein sequence ID" value="KAJ7638246.1"/>
    <property type="molecule type" value="Genomic_DNA"/>
</dbReference>
<dbReference type="AlphaFoldDB" id="A0AAD7C3E9"/>
<comment type="subcellular location">
    <subcellularLocation>
        <location evidence="4">Endoplasmic reticulum</location>
    </subcellularLocation>
</comment>
<evidence type="ECO:0000256" key="1">
    <source>
        <dbReference type="ARBA" id="ARBA00006739"/>
    </source>
</evidence>
<dbReference type="GO" id="GO:0004582">
    <property type="term" value="F:dolichyl-phosphate beta-D-mannosyltransferase activity"/>
    <property type="evidence" value="ECO:0007669"/>
    <property type="project" value="UniProtKB-UniRule"/>
</dbReference>
<dbReference type="GO" id="GO:0035269">
    <property type="term" value="P:protein O-linked glycosylation via mannose"/>
    <property type="evidence" value="ECO:0007669"/>
    <property type="project" value="TreeGrafter"/>
</dbReference>
<keyword evidence="4" id="KW-0256">Endoplasmic reticulum</keyword>
<comment type="catalytic activity">
    <reaction evidence="4">
        <text>a di-trans,poly-cis-dolichyl phosphate + GDP-alpha-D-mannose = a di-trans,poly-cis-dolichyl beta-D-mannosyl phosphate + GDP</text>
        <dbReference type="Rhea" id="RHEA:21184"/>
        <dbReference type="Rhea" id="RHEA-COMP:19498"/>
        <dbReference type="Rhea" id="RHEA-COMP:19501"/>
        <dbReference type="ChEBI" id="CHEBI:57527"/>
        <dbReference type="ChEBI" id="CHEBI:57683"/>
        <dbReference type="ChEBI" id="CHEBI:58189"/>
        <dbReference type="ChEBI" id="CHEBI:58211"/>
    </reaction>
</comment>
<evidence type="ECO:0000256" key="3">
    <source>
        <dbReference type="ARBA" id="ARBA00022679"/>
    </source>
</evidence>
<dbReference type="SUPFAM" id="SSF53448">
    <property type="entry name" value="Nucleotide-diphospho-sugar transferases"/>
    <property type="match status" value="1"/>
</dbReference>
<keyword evidence="5" id="KW-0812">Transmembrane</keyword>
<comment type="subunit">
    <text evidence="4">Component of the dolichol-phosphate mannose (DPM) synthase complex.</text>
</comment>
<comment type="function">
    <text evidence="4">Transfers mannose from GDP-mannose to dolichol monophosphate to form dolichol phosphate mannose (Dol-P-Man) which is the mannosyl donor in pathways leading to N-glycosylation, glycosyl phosphatidylinositol membrane anchoring, and O-mannosylation of proteins.</text>
</comment>
<comment type="pathway">
    <text evidence="4">Protein modification; protein glycosylation.</text>
</comment>
<dbReference type="EC" id="2.4.1.83" evidence="4"/>
<accession>A0AAD7C3E9</accession>
<reference evidence="7" key="1">
    <citation type="submission" date="2023-03" db="EMBL/GenBank/DDBJ databases">
        <title>Massive genome expansion in bonnet fungi (Mycena s.s.) driven by repeated elements and novel gene families across ecological guilds.</title>
        <authorList>
            <consortium name="Lawrence Berkeley National Laboratory"/>
            <person name="Harder C.B."/>
            <person name="Miyauchi S."/>
            <person name="Viragh M."/>
            <person name="Kuo A."/>
            <person name="Thoen E."/>
            <person name="Andreopoulos B."/>
            <person name="Lu D."/>
            <person name="Skrede I."/>
            <person name="Drula E."/>
            <person name="Henrissat B."/>
            <person name="Morin E."/>
            <person name="Kohler A."/>
            <person name="Barry K."/>
            <person name="LaButti K."/>
            <person name="Morin E."/>
            <person name="Salamov A."/>
            <person name="Lipzen A."/>
            <person name="Mereny Z."/>
            <person name="Hegedus B."/>
            <person name="Baldrian P."/>
            <person name="Stursova M."/>
            <person name="Weitz H."/>
            <person name="Taylor A."/>
            <person name="Grigoriev I.V."/>
            <person name="Nagy L.G."/>
            <person name="Martin F."/>
            <person name="Kauserud H."/>
        </authorList>
    </citation>
    <scope>NUCLEOTIDE SEQUENCE</scope>
    <source>
        <strain evidence="7">9284</strain>
    </source>
</reference>
<keyword evidence="2 4" id="KW-0328">Glycosyltransferase</keyword>
<dbReference type="Pfam" id="PF00535">
    <property type="entry name" value="Glycos_transf_2"/>
    <property type="match status" value="1"/>
</dbReference>
<dbReference type="Gene3D" id="3.90.550.10">
    <property type="entry name" value="Spore Coat Polysaccharide Biosynthesis Protein SpsA, Chain A"/>
    <property type="match status" value="1"/>
</dbReference>
<dbReference type="GO" id="GO:0006506">
    <property type="term" value="P:GPI anchor biosynthetic process"/>
    <property type="evidence" value="ECO:0007669"/>
    <property type="project" value="TreeGrafter"/>
</dbReference>
<sequence>MSSSLPPWAQNRRLSRHLTSGTLPAFLIATFLSWLLTPSGSLYTPNVSAVYSSLPQPQSGPSISTSIIVPTFHERDNLAPLVRATFAALPPSLASRTEILFVDDDSRDGTEEEVARLREEGYPTVELLTRPRSAGETGLSSAVLRGFERARGTLLVVMDADLQHPPAAISQLVAALGGDEDEDEDDPTLPSIALGTRYGAGVSMDANWPLYRRVISWGARLLARPLTSASDPMTGFFAIRKAAFLRARALSPAGFKIALELLLAVPSGASHPPEVPYAFGVRTQGASKLGARVMLKYVGQLLRLYARWLGIWWHILVGSGVAAGVYILKRGGGRLGILRRAGLTGKRKNLLPISRLE</sequence>
<dbReference type="PANTHER" id="PTHR43398:SF1">
    <property type="entry name" value="DOLICHOL-PHOSPHATE MANNOSYLTRANSFERASE SUBUNIT 1"/>
    <property type="match status" value="1"/>
</dbReference>
<dbReference type="InterPro" id="IPR039528">
    <property type="entry name" value="DPM1-like"/>
</dbReference>
<dbReference type="CDD" id="cd06442">
    <property type="entry name" value="DPM1_like"/>
    <property type="match status" value="1"/>
</dbReference>
<evidence type="ECO:0000256" key="2">
    <source>
        <dbReference type="ARBA" id="ARBA00022676"/>
    </source>
</evidence>
<keyword evidence="8" id="KW-1185">Reference proteome</keyword>
<gene>
    <name evidence="7" type="ORF">FB45DRAFT_398040</name>
</gene>
<evidence type="ECO:0000259" key="6">
    <source>
        <dbReference type="Pfam" id="PF00535"/>
    </source>
</evidence>
<dbReference type="InterPro" id="IPR001173">
    <property type="entry name" value="Glyco_trans_2-like"/>
</dbReference>
<dbReference type="GO" id="GO:0006488">
    <property type="term" value="P:dolichol-linked oligosaccharide biosynthetic process"/>
    <property type="evidence" value="ECO:0007669"/>
    <property type="project" value="TreeGrafter"/>
</dbReference>
<feature type="transmembrane region" description="Helical" evidence="5">
    <location>
        <begin position="305"/>
        <end position="328"/>
    </location>
</feature>
<evidence type="ECO:0000256" key="4">
    <source>
        <dbReference type="RuleBase" id="RU365083"/>
    </source>
</evidence>
<keyword evidence="5" id="KW-1133">Transmembrane helix</keyword>
<feature type="domain" description="Glycosyltransferase 2-like" evidence="6">
    <location>
        <begin position="66"/>
        <end position="244"/>
    </location>
</feature>
<comment type="caution">
    <text evidence="7">The sequence shown here is derived from an EMBL/GenBank/DDBJ whole genome shotgun (WGS) entry which is preliminary data.</text>
</comment>
<proteinExistence type="inferred from homology"/>
<name>A0AAD7C3E9_9AGAR</name>
<comment type="similarity">
    <text evidence="1 4">Belongs to the glycosyltransferase 2 family.</text>
</comment>
<dbReference type="InterPro" id="IPR029044">
    <property type="entry name" value="Nucleotide-diphossugar_trans"/>
</dbReference>
<evidence type="ECO:0000313" key="7">
    <source>
        <dbReference type="EMBL" id="KAJ7638246.1"/>
    </source>
</evidence>
<dbReference type="Proteomes" id="UP001221142">
    <property type="component" value="Unassembled WGS sequence"/>
</dbReference>
<evidence type="ECO:0000313" key="8">
    <source>
        <dbReference type="Proteomes" id="UP001221142"/>
    </source>
</evidence>
<keyword evidence="3 4" id="KW-0808">Transferase</keyword>
<evidence type="ECO:0000256" key="5">
    <source>
        <dbReference type="SAM" id="Phobius"/>
    </source>
</evidence>
<keyword evidence="5" id="KW-0472">Membrane</keyword>
<protein>
    <recommendedName>
        <fullName evidence="4">Dolichol-phosphate mannosyltransferase subunit 1</fullName>
        <ecNumber evidence="4">2.4.1.83</ecNumber>
    </recommendedName>
</protein>
<organism evidence="7 8">
    <name type="scientific">Roridomyces roridus</name>
    <dbReference type="NCBI Taxonomy" id="1738132"/>
    <lineage>
        <taxon>Eukaryota</taxon>
        <taxon>Fungi</taxon>
        <taxon>Dikarya</taxon>
        <taxon>Basidiomycota</taxon>
        <taxon>Agaricomycotina</taxon>
        <taxon>Agaricomycetes</taxon>
        <taxon>Agaricomycetidae</taxon>
        <taxon>Agaricales</taxon>
        <taxon>Marasmiineae</taxon>
        <taxon>Mycenaceae</taxon>
        <taxon>Roridomyces</taxon>
    </lineage>
</organism>
<dbReference type="GO" id="GO:0005789">
    <property type="term" value="C:endoplasmic reticulum membrane"/>
    <property type="evidence" value="ECO:0007669"/>
    <property type="project" value="TreeGrafter"/>
</dbReference>